<keyword evidence="3" id="KW-1185">Reference proteome</keyword>
<protein>
    <submittedName>
        <fullName evidence="2">Uncharacterized protein</fullName>
    </submittedName>
</protein>
<feature type="region of interest" description="Disordered" evidence="1">
    <location>
        <begin position="15"/>
        <end position="64"/>
    </location>
</feature>
<feature type="compositionally biased region" description="Basic and acidic residues" evidence="1">
    <location>
        <begin position="336"/>
        <end position="351"/>
    </location>
</feature>
<feature type="compositionally biased region" description="Basic and acidic residues" evidence="1">
    <location>
        <begin position="40"/>
        <end position="53"/>
    </location>
</feature>
<feature type="compositionally biased region" description="Polar residues" evidence="1">
    <location>
        <begin position="283"/>
        <end position="296"/>
    </location>
</feature>
<feature type="compositionally biased region" description="Polar residues" evidence="1">
    <location>
        <begin position="18"/>
        <end position="35"/>
    </location>
</feature>
<feature type="compositionally biased region" description="Pro residues" evidence="1">
    <location>
        <begin position="237"/>
        <end position="246"/>
    </location>
</feature>
<feature type="compositionally biased region" description="Gly residues" evidence="1">
    <location>
        <begin position="518"/>
        <end position="528"/>
    </location>
</feature>
<feature type="compositionally biased region" description="Low complexity" evidence="1">
    <location>
        <begin position="258"/>
        <end position="270"/>
    </location>
</feature>
<proteinExistence type="predicted"/>
<comment type="caution">
    <text evidence="2">The sequence shown here is derived from an EMBL/GenBank/DDBJ whole genome shotgun (WGS) entry which is preliminary data.</text>
</comment>
<evidence type="ECO:0000256" key="1">
    <source>
        <dbReference type="SAM" id="MobiDB-lite"/>
    </source>
</evidence>
<evidence type="ECO:0000313" key="2">
    <source>
        <dbReference type="EMBL" id="KAK7966363.1"/>
    </source>
</evidence>
<accession>A0ABR1QV81</accession>
<gene>
    <name evidence="2" type="ORF">PG986_000640</name>
</gene>
<feature type="region of interest" description="Disordered" evidence="1">
    <location>
        <begin position="193"/>
        <end position="393"/>
    </location>
</feature>
<feature type="compositionally biased region" description="Polar residues" evidence="1">
    <location>
        <begin position="352"/>
        <end position="365"/>
    </location>
</feature>
<feature type="compositionally biased region" description="Acidic residues" evidence="1">
    <location>
        <begin position="325"/>
        <end position="335"/>
    </location>
</feature>
<feature type="region of interest" description="Disordered" evidence="1">
    <location>
        <begin position="442"/>
        <end position="528"/>
    </location>
</feature>
<evidence type="ECO:0000313" key="3">
    <source>
        <dbReference type="Proteomes" id="UP001391051"/>
    </source>
</evidence>
<sequence length="587" mass="63370">MSHVSQVSIVSEADSMLASRQGSQPDVETALSSPSRHARAKESAQVEQSHQELRPTTSGSDSSALSTLYSMDEETEGTQTRCTVIERTIDTQTTLHQSYDRYDKSPKFPFENGDSARMGRLRRGTLGQFHGPRPMPRPESMPMPASPRARAEKPIETPLHFSVYAVDDDPFIAKSSHPPNSPRLSHVFKDLQNNVNRPETGSKTRDSTRPLSSKPVVLVTQATGTPTPSPKSLKITVPPPYAPRPGSPAQDTMDKRTSPTPSSRSGTSPTHESHSRRRRRMSIATTVGYSTSTLFTIPSPEGSPTRPSQRPESRAGSHCDPVTTSEEEEDDEEDEQRGMVHDNMPKHRFVNESRSASEGSVYSQDQGEEVDRLPPLRLTAKKNNNNNNINIGNRDSTQLASVVAELRRMNSQVSLTSGYSAASTASSTTLPAAVANHRIIPEEETGSSSPTLPALRGGGFSPGKKGGTSRASRNYLAVGSPEKKTPPHGKRFSDGALVARRGGSGSAGAAKRSRRGTVGEGVGSGTGLAGRLKELDRHMVGVSKGVVTRSPAKSSAMRRRTEASLESFYDEHGFLKDSSIGTPVWRG</sequence>
<dbReference type="Proteomes" id="UP001391051">
    <property type="component" value="Unassembled WGS sequence"/>
</dbReference>
<feature type="compositionally biased region" description="Pro residues" evidence="1">
    <location>
        <begin position="133"/>
        <end position="145"/>
    </location>
</feature>
<dbReference type="EMBL" id="JAQQWE010000001">
    <property type="protein sequence ID" value="KAK7966363.1"/>
    <property type="molecule type" value="Genomic_DNA"/>
</dbReference>
<feature type="compositionally biased region" description="Gly residues" evidence="1">
    <location>
        <begin position="456"/>
        <end position="466"/>
    </location>
</feature>
<organism evidence="2 3">
    <name type="scientific">Apiospora aurea</name>
    <dbReference type="NCBI Taxonomy" id="335848"/>
    <lineage>
        <taxon>Eukaryota</taxon>
        <taxon>Fungi</taxon>
        <taxon>Dikarya</taxon>
        <taxon>Ascomycota</taxon>
        <taxon>Pezizomycotina</taxon>
        <taxon>Sordariomycetes</taxon>
        <taxon>Xylariomycetidae</taxon>
        <taxon>Amphisphaeriales</taxon>
        <taxon>Apiosporaceae</taxon>
        <taxon>Apiospora</taxon>
    </lineage>
</organism>
<feature type="region of interest" description="Disordered" evidence="1">
    <location>
        <begin position="96"/>
        <end position="147"/>
    </location>
</feature>
<feature type="compositionally biased region" description="Low complexity" evidence="1">
    <location>
        <begin position="383"/>
        <end position="393"/>
    </location>
</feature>
<reference evidence="2 3" key="1">
    <citation type="submission" date="2023-01" db="EMBL/GenBank/DDBJ databases">
        <title>Analysis of 21 Apiospora genomes using comparative genomics revels a genus with tremendous synthesis potential of carbohydrate active enzymes and secondary metabolites.</title>
        <authorList>
            <person name="Sorensen T."/>
        </authorList>
    </citation>
    <scope>NUCLEOTIDE SEQUENCE [LARGE SCALE GENOMIC DNA]</scope>
    <source>
        <strain evidence="2 3">CBS 24483</strain>
    </source>
</reference>
<name>A0ABR1QV81_9PEZI</name>
<dbReference type="RefSeq" id="XP_066705755.1">
    <property type="nucleotide sequence ID" value="XM_066836862.1"/>
</dbReference>
<feature type="compositionally biased region" description="Polar residues" evidence="1">
    <location>
        <begin position="54"/>
        <end position="64"/>
    </location>
</feature>
<dbReference type="GeneID" id="92069924"/>